<proteinExistence type="predicted"/>
<protein>
    <recommendedName>
        <fullName evidence="1">DNA binding HTH domain-containing protein</fullName>
    </recommendedName>
</protein>
<reference evidence="2 3" key="1">
    <citation type="submission" date="2017-06" db="EMBL/GenBank/DDBJ databases">
        <title>Draft genome sequence of anaerobic fermentative bacterium Anaeromicrobium sediminis DY2726D isolated from West Pacific Ocean sediments.</title>
        <authorList>
            <person name="Zeng X."/>
        </authorList>
    </citation>
    <scope>NUCLEOTIDE SEQUENCE [LARGE SCALE GENOMIC DNA]</scope>
    <source>
        <strain evidence="2 3">DY2726D</strain>
    </source>
</reference>
<sequence>MDTELAIMAVKNVYASQKPTKQVILHSDLGSVGVIALKLRNLRKPVIANDTTLYEEDLPLKIIQKVKSHEHFNNINELIALEMQEIKVIKKALEKHGAHQERTVQELDISRLSVQYKFKKLGLINN</sequence>
<accession>A0A267MCF0</accession>
<dbReference type="AlphaFoldDB" id="A0A267MCF0"/>
<dbReference type="EMBL" id="NIBG01000034">
    <property type="protein sequence ID" value="PAB56493.1"/>
    <property type="molecule type" value="Genomic_DNA"/>
</dbReference>
<dbReference type="SUPFAM" id="SSF46689">
    <property type="entry name" value="Homeodomain-like"/>
    <property type="match status" value="1"/>
</dbReference>
<dbReference type="InterPro" id="IPR009057">
    <property type="entry name" value="Homeodomain-like_sf"/>
</dbReference>
<evidence type="ECO:0000313" key="2">
    <source>
        <dbReference type="EMBL" id="PAB56493.1"/>
    </source>
</evidence>
<dbReference type="InterPro" id="IPR002197">
    <property type="entry name" value="HTH_Fis"/>
</dbReference>
<evidence type="ECO:0000259" key="1">
    <source>
        <dbReference type="Pfam" id="PF02954"/>
    </source>
</evidence>
<gene>
    <name evidence="2" type="ORF">CCE28_20705</name>
</gene>
<dbReference type="GO" id="GO:0043565">
    <property type="term" value="F:sequence-specific DNA binding"/>
    <property type="evidence" value="ECO:0007669"/>
    <property type="project" value="InterPro"/>
</dbReference>
<organism evidence="2 3">
    <name type="scientific">Anaeromicrobium sediminis</name>
    <dbReference type="NCBI Taxonomy" id="1478221"/>
    <lineage>
        <taxon>Bacteria</taxon>
        <taxon>Bacillati</taxon>
        <taxon>Bacillota</taxon>
        <taxon>Clostridia</taxon>
        <taxon>Peptostreptococcales</taxon>
        <taxon>Thermotaleaceae</taxon>
        <taxon>Anaeromicrobium</taxon>
    </lineage>
</organism>
<keyword evidence="3" id="KW-1185">Reference proteome</keyword>
<comment type="caution">
    <text evidence="2">The sequence shown here is derived from an EMBL/GenBank/DDBJ whole genome shotgun (WGS) entry which is preliminary data.</text>
</comment>
<dbReference type="OrthoDB" id="568465at2"/>
<name>A0A267MCF0_9FIRM</name>
<feature type="domain" description="DNA binding HTH" evidence="1">
    <location>
        <begin position="81"/>
        <end position="121"/>
    </location>
</feature>
<evidence type="ECO:0000313" key="3">
    <source>
        <dbReference type="Proteomes" id="UP000216024"/>
    </source>
</evidence>
<dbReference type="Gene3D" id="1.10.10.60">
    <property type="entry name" value="Homeodomain-like"/>
    <property type="match status" value="1"/>
</dbReference>
<dbReference type="Proteomes" id="UP000216024">
    <property type="component" value="Unassembled WGS sequence"/>
</dbReference>
<dbReference type="Pfam" id="PF02954">
    <property type="entry name" value="HTH_8"/>
    <property type="match status" value="1"/>
</dbReference>